<dbReference type="InterPro" id="IPR001668">
    <property type="entry name" value="Mob_Pre"/>
</dbReference>
<dbReference type="SUPFAM" id="SSF63515">
    <property type="entry name" value="Outer surface protein C (OspC)"/>
    <property type="match status" value="1"/>
</dbReference>
<protein>
    <recommendedName>
        <fullName evidence="5">Plasmid recombination enzyme</fullName>
    </recommendedName>
</protein>
<evidence type="ECO:0000256" key="2">
    <source>
        <dbReference type="SAM" id="MobiDB-lite"/>
    </source>
</evidence>
<dbReference type="Proteomes" id="UP001152658">
    <property type="component" value="Unassembled WGS sequence"/>
</dbReference>
<dbReference type="RefSeq" id="WP_168786408.1">
    <property type="nucleotide sequence ID" value="NZ_CALYLF010000104.1"/>
</dbReference>
<dbReference type="Pfam" id="PF01076">
    <property type="entry name" value="Mob_Pre"/>
    <property type="match status" value="1"/>
</dbReference>
<proteinExistence type="predicted"/>
<accession>A0ABN8TRN5</accession>
<reference evidence="3" key="1">
    <citation type="submission" date="2022-06" db="EMBL/GenBank/DDBJ databases">
        <authorList>
            <person name="Goudenege D."/>
            <person name="Le Roux F."/>
        </authorList>
    </citation>
    <scope>NUCLEOTIDE SEQUENCE</scope>
    <source>
        <strain evidence="3">12-063</strain>
    </source>
</reference>
<feature type="coiled-coil region" evidence="1">
    <location>
        <begin position="103"/>
        <end position="172"/>
    </location>
</feature>
<feature type="compositionally biased region" description="Basic residues" evidence="2">
    <location>
        <begin position="227"/>
        <end position="237"/>
    </location>
</feature>
<dbReference type="InterPro" id="IPR036437">
    <property type="entry name" value="OspC-like_sf"/>
</dbReference>
<evidence type="ECO:0000313" key="3">
    <source>
        <dbReference type="EMBL" id="CAH8207452.1"/>
    </source>
</evidence>
<evidence type="ECO:0000256" key="1">
    <source>
        <dbReference type="SAM" id="Coils"/>
    </source>
</evidence>
<organism evidence="3 4">
    <name type="scientific">Vibrio aestuarianus</name>
    <dbReference type="NCBI Taxonomy" id="28171"/>
    <lineage>
        <taxon>Bacteria</taxon>
        <taxon>Pseudomonadati</taxon>
        <taxon>Pseudomonadota</taxon>
        <taxon>Gammaproteobacteria</taxon>
        <taxon>Vibrionales</taxon>
        <taxon>Vibrionaceae</taxon>
        <taxon>Vibrio</taxon>
    </lineage>
</organism>
<evidence type="ECO:0000313" key="4">
    <source>
        <dbReference type="Proteomes" id="UP001152658"/>
    </source>
</evidence>
<keyword evidence="4" id="KW-1185">Reference proteome</keyword>
<feature type="region of interest" description="Disordered" evidence="2">
    <location>
        <begin position="207"/>
        <end position="237"/>
    </location>
</feature>
<dbReference type="CDD" id="cd17242">
    <property type="entry name" value="MobM_relaxase"/>
    <property type="match status" value="1"/>
</dbReference>
<name>A0ABN8TRN5_9VIBR</name>
<gene>
    <name evidence="3" type="ORF">VAE063_620002</name>
</gene>
<evidence type="ECO:0008006" key="5">
    <source>
        <dbReference type="Google" id="ProtNLM"/>
    </source>
</evidence>
<dbReference type="EMBL" id="CALYLK010000100">
    <property type="protein sequence ID" value="CAH8207452.1"/>
    <property type="molecule type" value="Genomic_DNA"/>
</dbReference>
<comment type="caution">
    <text evidence="3">The sequence shown here is derived from an EMBL/GenBank/DDBJ whole genome shotgun (WGS) entry which is preliminary data.</text>
</comment>
<keyword evidence="1" id="KW-0175">Coiled coil</keyword>
<dbReference type="Gene3D" id="3.30.930.30">
    <property type="match status" value="1"/>
</dbReference>
<sequence>MNFFNSNERIKKFVENGSRWIKKEFGDNVLNITAHFDETTPHLHFHIIPINEKGRLSAFDLFNKNTLPNFQKSYCDYMNENIDEKFTYKAGSKAEHRDIKEYYTIVNEKTSQLKNENSELKNKVNQYEKNKEALENKLDIFEKDIEKSNIENKNLKKQIEKLEDLTEKQFTEISNLNKIVKNLNDKYNKLVAFFNKLPDYIKKRFNNPSKVEPEKLTPINFPDSPKKKLKNVNKPRV</sequence>